<organism evidence="2 3">
    <name type="scientific">Rhizoclosmatium globosum</name>
    <dbReference type="NCBI Taxonomy" id="329046"/>
    <lineage>
        <taxon>Eukaryota</taxon>
        <taxon>Fungi</taxon>
        <taxon>Fungi incertae sedis</taxon>
        <taxon>Chytridiomycota</taxon>
        <taxon>Chytridiomycota incertae sedis</taxon>
        <taxon>Chytridiomycetes</taxon>
        <taxon>Chytridiales</taxon>
        <taxon>Chytriomycetaceae</taxon>
        <taxon>Rhizoclosmatium</taxon>
    </lineage>
</organism>
<evidence type="ECO:0000256" key="1">
    <source>
        <dbReference type="SAM" id="SignalP"/>
    </source>
</evidence>
<comment type="caution">
    <text evidence="2">The sequence shown here is derived from an EMBL/GenBank/DDBJ whole genome shotgun (WGS) entry which is preliminary data.</text>
</comment>
<keyword evidence="3" id="KW-1185">Reference proteome</keyword>
<keyword evidence="1" id="KW-0732">Signal</keyword>
<proteinExistence type="predicted"/>
<gene>
    <name evidence="2" type="ORF">BCR33DRAFT_724199</name>
</gene>
<feature type="signal peptide" evidence="1">
    <location>
        <begin position="1"/>
        <end position="17"/>
    </location>
</feature>
<protein>
    <submittedName>
        <fullName evidence="2">Uncharacterized protein</fullName>
    </submittedName>
</protein>
<sequence>MCLDFLAPLLCHHVITATAPPTPTTTAPLSQYKAASLAGVSSFVLLRHFNLNSNLKPTAASAIPFSACYLGVYFANRDQNDAASQVAWAVLACSGGATLALACSVCAHALFHSKTQLRVSEWKYSVARMPLAVGCLLAYDQLHAVRQNRHGEDAVKWSWDAIAKDLEEREAVVGICVV</sequence>
<accession>A0A1Y2B7Z8</accession>
<dbReference type="Proteomes" id="UP000193642">
    <property type="component" value="Unassembled WGS sequence"/>
</dbReference>
<dbReference type="AlphaFoldDB" id="A0A1Y2B7Z8"/>
<reference evidence="2 3" key="1">
    <citation type="submission" date="2016-07" db="EMBL/GenBank/DDBJ databases">
        <title>Pervasive Adenine N6-methylation of Active Genes in Fungi.</title>
        <authorList>
            <consortium name="DOE Joint Genome Institute"/>
            <person name="Mondo S.J."/>
            <person name="Dannebaum R.O."/>
            <person name="Kuo R.C."/>
            <person name="Labutti K."/>
            <person name="Haridas S."/>
            <person name="Kuo A."/>
            <person name="Salamov A."/>
            <person name="Ahrendt S.R."/>
            <person name="Lipzen A."/>
            <person name="Sullivan W."/>
            <person name="Andreopoulos W.B."/>
            <person name="Clum A."/>
            <person name="Lindquist E."/>
            <person name="Daum C."/>
            <person name="Ramamoorthy G.K."/>
            <person name="Gryganskyi A."/>
            <person name="Culley D."/>
            <person name="Magnuson J.K."/>
            <person name="James T.Y."/>
            <person name="O'Malley M.A."/>
            <person name="Stajich J.E."/>
            <person name="Spatafora J.W."/>
            <person name="Visel A."/>
            <person name="Grigoriev I.V."/>
        </authorList>
    </citation>
    <scope>NUCLEOTIDE SEQUENCE [LARGE SCALE GENOMIC DNA]</scope>
    <source>
        <strain evidence="2 3">JEL800</strain>
    </source>
</reference>
<name>A0A1Y2B7Z8_9FUNG</name>
<evidence type="ECO:0000313" key="3">
    <source>
        <dbReference type="Proteomes" id="UP000193642"/>
    </source>
</evidence>
<dbReference type="EMBL" id="MCGO01000081">
    <property type="protein sequence ID" value="ORY30660.1"/>
    <property type="molecule type" value="Genomic_DNA"/>
</dbReference>
<feature type="chain" id="PRO_5012237482" evidence="1">
    <location>
        <begin position="18"/>
        <end position="178"/>
    </location>
</feature>
<evidence type="ECO:0000313" key="2">
    <source>
        <dbReference type="EMBL" id="ORY30660.1"/>
    </source>
</evidence>